<dbReference type="EMBL" id="JAGYWB010000007">
    <property type="protein sequence ID" value="KAI0515910.1"/>
    <property type="molecule type" value="Genomic_DNA"/>
</dbReference>
<dbReference type="InterPro" id="IPR012337">
    <property type="entry name" value="RNaseH-like_sf"/>
</dbReference>
<gene>
    <name evidence="2" type="ORF">KFK09_008580</name>
</gene>
<dbReference type="InterPro" id="IPR036397">
    <property type="entry name" value="RNaseH_sf"/>
</dbReference>
<feature type="domain" description="Integrase catalytic" evidence="1">
    <location>
        <begin position="1"/>
        <end position="100"/>
    </location>
</feature>
<evidence type="ECO:0000313" key="2">
    <source>
        <dbReference type="EMBL" id="KAI0515910.1"/>
    </source>
</evidence>
<evidence type="ECO:0000313" key="3">
    <source>
        <dbReference type="Proteomes" id="UP000829196"/>
    </source>
</evidence>
<dbReference type="SUPFAM" id="SSF53098">
    <property type="entry name" value="Ribonuclease H-like"/>
    <property type="match status" value="1"/>
</dbReference>
<accession>A0A8T3BQC0</accession>
<dbReference type="OrthoDB" id="911011at2759"/>
<dbReference type="Gene3D" id="3.30.420.10">
    <property type="entry name" value="Ribonuclease H-like superfamily/Ribonuclease H"/>
    <property type="match status" value="1"/>
</dbReference>
<name>A0A8T3BQC0_DENNO</name>
<dbReference type="Proteomes" id="UP000829196">
    <property type="component" value="Unassembled WGS sequence"/>
</dbReference>
<dbReference type="PANTHER" id="PTHR48475">
    <property type="entry name" value="RIBONUCLEASE H"/>
    <property type="match status" value="1"/>
</dbReference>
<dbReference type="GO" id="GO:0015074">
    <property type="term" value="P:DNA integration"/>
    <property type="evidence" value="ECO:0007669"/>
    <property type="project" value="InterPro"/>
</dbReference>
<dbReference type="PANTHER" id="PTHR48475:SF2">
    <property type="entry name" value="RIBONUCLEASE H"/>
    <property type="match status" value="1"/>
</dbReference>
<reference evidence="2" key="1">
    <citation type="journal article" date="2022" name="Front. Genet.">
        <title>Chromosome-Scale Assembly of the Dendrobium nobile Genome Provides Insights Into the Molecular Mechanism of the Biosynthesis of the Medicinal Active Ingredient of Dendrobium.</title>
        <authorList>
            <person name="Xu Q."/>
            <person name="Niu S.-C."/>
            <person name="Li K.-L."/>
            <person name="Zheng P.-J."/>
            <person name="Zhang X.-J."/>
            <person name="Jia Y."/>
            <person name="Liu Y."/>
            <person name="Niu Y.-X."/>
            <person name="Yu L.-H."/>
            <person name="Chen D.-F."/>
            <person name="Zhang G.-Q."/>
        </authorList>
    </citation>
    <scope>NUCLEOTIDE SEQUENCE</scope>
    <source>
        <tissue evidence="2">Leaf</tissue>
    </source>
</reference>
<organism evidence="2 3">
    <name type="scientific">Dendrobium nobile</name>
    <name type="common">Orchid</name>
    <dbReference type="NCBI Taxonomy" id="94219"/>
    <lineage>
        <taxon>Eukaryota</taxon>
        <taxon>Viridiplantae</taxon>
        <taxon>Streptophyta</taxon>
        <taxon>Embryophyta</taxon>
        <taxon>Tracheophyta</taxon>
        <taxon>Spermatophyta</taxon>
        <taxon>Magnoliopsida</taxon>
        <taxon>Liliopsida</taxon>
        <taxon>Asparagales</taxon>
        <taxon>Orchidaceae</taxon>
        <taxon>Epidendroideae</taxon>
        <taxon>Malaxideae</taxon>
        <taxon>Dendrobiinae</taxon>
        <taxon>Dendrobium</taxon>
    </lineage>
</organism>
<evidence type="ECO:0000259" key="1">
    <source>
        <dbReference type="PROSITE" id="PS50994"/>
    </source>
</evidence>
<dbReference type="PROSITE" id="PS50994">
    <property type="entry name" value="INTEGRASE"/>
    <property type="match status" value="1"/>
</dbReference>
<dbReference type="InterPro" id="IPR001584">
    <property type="entry name" value="Integrase_cat-core"/>
</dbReference>
<sequence length="218" mass="24772">MSLCLPAKIITDKGTQFTERVFTTFCKDLHIQLVHTTVAHPQTNGQTEVTNRTILRGLKTRLDKDGGQWVDELPNVLWAYPITARTPTRETPYNLCFDTKAVIPVDIEVPSHRVQTFDFNANDEKLRHNLDLLPEVRDEAMLKVAAYHQRVARHYNRRMKPRRISIGDLVLRNIEAAGKGLQGNKLSPLWEGSYLVAAMVKPGTFKLKDAEGKMLPQT</sequence>
<comment type="caution">
    <text evidence="2">The sequence shown here is derived from an EMBL/GenBank/DDBJ whole genome shotgun (WGS) entry which is preliminary data.</text>
</comment>
<protein>
    <recommendedName>
        <fullName evidence="1">Integrase catalytic domain-containing protein</fullName>
    </recommendedName>
</protein>
<proteinExistence type="predicted"/>
<keyword evidence="3" id="KW-1185">Reference proteome</keyword>
<dbReference type="GO" id="GO:0003676">
    <property type="term" value="F:nucleic acid binding"/>
    <property type="evidence" value="ECO:0007669"/>
    <property type="project" value="InterPro"/>
</dbReference>
<dbReference type="AlphaFoldDB" id="A0A8T3BQC0"/>